<evidence type="ECO:0000313" key="2">
    <source>
        <dbReference type="Proteomes" id="UP001231649"/>
    </source>
</evidence>
<name>A0ACC2QE83_9NEOP</name>
<organism evidence="1 2">
    <name type="scientific">Mythimna loreyi</name>
    <dbReference type="NCBI Taxonomy" id="667449"/>
    <lineage>
        <taxon>Eukaryota</taxon>
        <taxon>Metazoa</taxon>
        <taxon>Ecdysozoa</taxon>
        <taxon>Arthropoda</taxon>
        <taxon>Hexapoda</taxon>
        <taxon>Insecta</taxon>
        <taxon>Pterygota</taxon>
        <taxon>Neoptera</taxon>
        <taxon>Endopterygota</taxon>
        <taxon>Lepidoptera</taxon>
        <taxon>Glossata</taxon>
        <taxon>Ditrysia</taxon>
        <taxon>Noctuoidea</taxon>
        <taxon>Noctuidae</taxon>
        <taxon>Noctuinae</taxon>
        <taxon>Hadenini</taxon>
        <taxon>Mythimna</taxon>
    </lineage>
</organism>
<protein>
    <submittedName>
        <fullName evidence="1">Uncharacterized protein</fullName>
    </submittedName>
</protein>
<dbReference type="Proteomes" id="UP001231649">
    <property type="component" value="Chromosome 21"/>
</dbReference>
<gene>
    <name evidence="1" type="ORF">PYW08_008492</name>
</gene>
<reference evidence="1" key="1">
    <citation type="submission" date="2023-03" db="EMBL/GenBank/DDBJ databases">
        <title>Chromosome-level genomes of two armyworms, Mythimna separata and Mythimna loreyi, provide insights into the biosynthesis and reception of sex pheromones.</title>
        <authorList>
            <person name="Zhao H."/>
        </authorList>
    </citation>
    <scope>NUCLEOTIDE SEQUENCE</scope>
    <source>
        <strain evidence="1">BeijingLab</strain>
    </source>
</reference>
<sequence>MEALKHTMTEMMSLFEKRMSNFEAELHKNPEPGTSVSKDSMVSDFTSFKKFILEALECLQKQVDLLALGLDNLETRGRRKMVLLHGVTEQAKEDTAQVFAEVVRCHLKLTDFTVGNIRRCHRMGRQAGTSKPRSILCKLQDIHLRDSIWFAKTRLKGTGITVSEFLTKPRHQLFMSARERLGVNNCWTKQGHIYVLDSDGSRHRVNSLHDLNNIKQVSDKVVSPIASASLSSPSPSPAPKKARRAAARK</sequence>
<proteinExistence type="predicted"/>
<comment type="caution">
    <text evidence="1">The sequence shown here is derived from an EMBL/GenBank/DDBJ whole genome shotgun (WGS) entry which is preliminary data.</text>
</comment>
<accession>A0ACC2QE83</accession>
<keyword evidence="2" id="KW-1185">Reference proteome</keyword>
<dbReference type="EMBL" id="CM056797">
    <property type="protein sequence ID" value="KAJ8713188.1"/>
    <property type="molecule type" value="Genomic_DNA"/>
</dbReference>
<evidence type="ECO:0000313" key="1">
    <source>
        <dbReference type="EMBL" id="KAJ8713188.1"/>
    </source>
</evidence>